<dbReference type="InterPro" id="IPR001915">
    <property type="entry name" value="Peptidase_M48"/>
</dbReference>
<protein>
    <submittedName>
        <fullName evidence="10">M48 family metallopeptidase</fullName>
    </submittedName>
</protein>
<dbReference type="PROSITE" id="PS50005">
    <property type="entry name" value="TPR"/>
    <property type="match status" value="2"/>
</dbReference>
<keyword evidence="5 7" id="KW-0482">Metalloprotease</keyword>
<proteinExistence type="inferred from homology"/>
<evidence type="ECO:0000256" key="1">
    <source>
        <dbReference type="ARBA" id="ARBA00022670"/>
    </source>
</evidence>
<dbReference type="CDD" id="cd07331">
    <property type="entry name" value="M48C_Oma1_like"/>
    <property type="match status" value="1"/>
</dbReference>
<evidence type="ECO:0000256" key="7">
    <source>
        <dbReference type="RuleBase" id="RU003983"/>
    </source>
</evidence>
<dbReference type="Proteomes" id="UP001501337">
    <property type="component" value="Unassembled WGS sequence"/>
</dbReference>
<evidence type="ECO:0000256" key="6">
    <source>
        <dbReference type="PROSITE-ProRule" id="PRU00339"/>
    </source>
</evidence>
<evidence type="ECO:0000256" key="8">
    <source>
        <dbReference type="SAM" id="SignalP"/>
    </source>
</evidence>
<dbReference type="SUPFAM" id="SSF48452">
    <property type="entry name" value="TPR-like"/>
    <property type="match status" value="1"/>
</dbReference>
<evidence type="ECO:0000313" key="10">
    <source>
        <dbReference type="EMBL" id="GAA3950913.1"/>
    </source>
</evidence>
<dbReference type="EMBL" id="BAABBO010000001">
    <property type="protein sequence ID" value="GAA3950913.1"/>
    <property type="molecule type" value="Genomic_DNA"/>
</dbReference>
<keyword evidence="2" id="KW-0479">Metal-binding</keyword>
<feature type="repeat" description="TPR" evidence="6">
    <location>
        <begin position="313"/>
        <end position="346"/>
    </location>
</feature>
<dbReference type="PROSITE" id="PS51257">
    <property type="entry name" value="PROKAR_LIPOPROTEIN"/>
    <property type="match status" value="1"/>
</dbReference>
<keyword evidence="1 7" id="KW-0645">Protease</keyword>
<dbReference type="InterPro" id="IPR011990">
    <property type="entry name" value="TPR-like_helical_dom_sf"/>
</dbReference>
<feature type="signal peptide" evidence="8">
    <location>
        <begin position="1"/>
        <end position="17"/>
    </location>
</feature>
<keyword evidence="11" id="KW-1185">Reference proteome</keyword>
<feature type="repeat" description="TPR" evidence="6">
    <location>
        <begin position="279"/>
        <end position="312"/>
    </location>
</feature>
<accession>A0ABP7NNH4</accession>
<dbReference type="RefSeq" id="WP_344803415.1">
    <property type="nucleotide sequence ID" value="NZ_BAABBO010000001.1"/>
</dbReference>
<dbReference type="Gene3D" id="1.25.40.10">
    <property type="entry name" value="Tetratricopeptide repeat domain"/>
    <property type="match status" value="1"/>
</dbReference>
<dbReference type="PANTHER" id="PTHR22726:SF1">
    <property type="entry name" value="METALLOENDOPEPTIDASE OMA1, MITOCHONDRIAL"/>
    <property type="match status" value="1"/>
</dbReference>
<organism evidence="10 11">
    <name type="scientific">Allohahella marinimesophila</name>
    <dbReference type="NCBI Taxonomy" id="1054972"/>
    <lineage>
        <taxon>Bacteria</taxon>
        <taxon>Pseudomonadati</taxon>
        <taxon>Pseudomonadota</taxon>
        <taxon>Gammaproteobacteria</taxon>
        <taxon>Oceanospirillales</taxon>
        <taxon>Hahellaceae</taxon>
        <taxon>Allohahella</taxon>
    </lineage>
</organism>
<evidence type="ECO:0000259" key="9">
    <source>
        <dbReference type="Pfam" id="PF01435"/>
    </source>
</evidence>
<reference evidence="11" key="1">
    <citation type="journal article" date="2019" name="Int. J. Syst. Evol. Microbiol.">
        <title>The Global Catalogue of Microorganisms (GCM) 10K type strain sequencing project: providing services to taxonomists for standard genome sequencing and annotation.</title>
        <authorList>
            <consortium name="The Broad Institute Genomics Platform"/>
            <consortium name="The Broad Institute Genome Sequencing Center for Infectious Disease"/>
            <person name="Wu L."/>
            <person name="Ma J."/>
        </authorList>
    </citation>
    <scope>NUCLEOTIDE SEQUENCE [LARGE SCALE GENOMIC DNA]</scope>
    <source>
        <strain evidence="11">JCM 17555</strain>
    </source>
</reference>
<comment type="cofactor">
    <cofactor evidence="7">
        <name>Zn(2+)</name>
        <dbReference type="ChEBI" id="CHEBI:29105"/>
    </cofactor>
    <text evidence="7">Binds 1 zinc ion per subunit.</text>
</comment>
<comment type="caution">
    <text evidence="10">The sequence shown here is derived from an EMBL/GenBank/DDBJ whole genome shotgun (WGS) entry which is preliminary data.</text>
</comment>
<keyword evidence="4 7" id="KW-0862">Zinc</keyword>
<dbReference type="Pfam" id="PF01435">
    <property type="entry name" value="Peptidase_M48"/>
    <property type="match status" value="1"/>
</dbReference>
<dbReference type="PANTHER" id="PTHR22726">
    <property type="entry name" value="METALLOENDOPEPTIDASE OMA1"/>
    <property type="match status" value="1"/>
</dbReference>
<feature type="domain" description="Peptidase M48" evidence="9">
    <location>
        <begin position="65"/>
        <end position="243"/>
    </location>
</feature>
<dbReference type="SMART" id="SM00028">
    <property type="entry name" value="TPR"/>
    <property type="match status" value="3"/>
</dbReference>
<dbReference type="InterPro" id="IPR019734">
    <property type="entry name" value="TPR_rpt"/>
</dbReference>
<evidence type="ECO:0000313" key="11">
    <source>
        <dbReference type="Proteomes" id="UP001501337"/>
    </source>
</evidence>
<comment type="similarity">
    <text evidence="7">Belongs to the peptidase M48 family.</text>
</comment>
<sequence length="425" mass="46400">MIPMRILLALSFASFLAACTTNPVTGKKQLDLVSESQELAIGQEQYEPAQQSQGGAYTLDPELTMYVRGVGEKLAAVSDQPDLPYEFVVLNNDVPNAWALPSGKIAINRGLLTKFDNEAQLAAVIGHEIVHAAARHGAQRMQNSMLVSAGMAGLGLAMSNQEYGQLLVGGAALGSTLALAKYGRNHELESDHYGMEYMVKAGYDPQAAVELQKIFVELSEGNNPSWIQGMFATHPPSQDRVEANAEHAKQLKSRFPEADYRGEQAFMKATARTRRAIPAYEAYNKGLKALSEGNTSEAMTLAEQAIKIEPEEGKFHQLKGDVYAKLGNEKLALQNYDKAISLNPEYFEPLLKRGLVRQATGQLAGAERDLQKANQLLPTSVGHLAMGDISMSKQQPRQAIEYYKVAAQAEGRTGDIARSRLSQFQ</sequence>
<evidence type="ECO:0000256" key="2">
    <source>
        <dbReference type="ARBA" id="ARBA00022723"/>
    </source>
</evidence>
<keyword evidence="8" id="KW-0732">Signal</keyword>
<gene>
    <name evidence="10" type="ORF">GCM10022278_07570</name>
</gene>
<feature type="chain" id="PRO_5045471795" evidence="8">
    <location>
        <begin position="18"/>
        <end position="425"/>
    </location>
</feature>
<dbReference type="Gene3D" id="3.30.2010.10">
    <property type="entry name" value="Metalloproteases ('zincins'), catalytic domain"/>
    <property type="match status" value="1"/>
</dbReference>
<dbReference type="Pfam" id="PF13414">
    <property type="entry name" value="TPR_11"/>
    <property type="match status" value="1"/>
</dbReference>
<evidence type="ECO:0000256" key="3">
    <source>
        <dbReference type="ARBA" id="ARBA00022801"/>
    </source>
</evidence>
<dbReference type="InterPro" id="IPR051156">
    <property type="entry name" value="Mito/Outer_Membr_Metalloprot"/>
</dbReference>
<evidence type="ECO:0000256" key="4">
    <source>
        <dbReference type="ARBA" id="ARBA00022833"/>
    </source>
</evidence>
<name>A0ABP7NNH4_9GAMM</name>
<keyword evidence="6" id="KW-0802">TPR repeat</keyword>
<keyword evidence="3 7" id="KW-0378">Hydrolase</keyword>
<evidence type="ECO:0000256" key="5">
    <source>
        <dbReference type="ARBA" id="ARBA00023049"/>
    </source>
</evidence>